<dbReference type="InterPro" id="IPR050796">
    <property type="entry name" value="SCF_F-box_component"/>
</dbReference>
<dbReference type="PANTHER" id="PTHR31672">
    <property type="entry name" value="BNACNNG10540D PROTEIN"/>
    <property type="match status" value="1"/>
</dbReference>
<dbReference type="InterPro" id="IPR017451">
    <property type="entry name" value="F-box-assoc_interact_dom"/>
</dbReference>
<dbReference type="Pfam" id="PF07734">
    <property type="entry name" value="FBA_1"/>
    <property type="match status" value="1"/>
</dbReference>
<evidence type="ECO:0000313" key="2">
    <source>
        <dbReference type="Proteomes" id="UP001652660"/>
    </source>
</evidence>
<accession>A0A6P6V8E1</accession>
<proteinExistence type="predicted"/>
<dbReference type="InterPro" id="IPR001810">
    <property type="entry name" value="F-box_dom"/>
</dbReference>
<dbReference type="GeneID" id="113718549"/>
<dbReference type="InterPro" id="IPR036047">
    <property type="entry name" value="F-box-like_dom_sf"/>
</dbReference>
<dbReference type="SUPFAM" id="SSF81383">
    <property type="entry name" value="F-box domain"/>
    <property type="match status" value="1"/>
</dbReference>
<protein>
    <submittedName>
        <fullName evidence="3">F-box protein At3g07870-like</fullName>
    </submittedName>
</protein>
<name>A0A6P6V8E1_COFAR</name>
<dbReference type="PROSITE" id="PS50181">
    <property type="entry name" value="FBOX"/>
    <property type="match status" value="1"/>
</dbReference>
<reference evidence="3" key="2">
    <citation type="submission" date="2025-08" db="UniProtKB">
        <authorList>
            <consortium name="RefSeq"/>
        </authorList>
    </citation>
    <scope>IDENTIFICATION</scope>
    <source>
        <tissue evidence="3">Leaves</tissue>
    </source>
</reference>
<dbReference type="NCBIfam" id="TIGR01640">
    <property type="entry name" value="F_box_assoc_1"/>
    <property type="match status" value="1"/>
</dbReference>
<keyword evidence="2" id="KW-1185">Reference proteome</keyword>
<dbReference type="AlphaFoldDB" id="A0A6P6V8E1"/>
<organism evidence="2 3">
    <name type="scientific">Coffea arabica</name>
    <name type="common">Arabian coffee</name>
    <dbReference type="NCBI Taxonomy" id="13443"/>
    <lineage>
        <taxon>Eukaryota</taxon>
        <taxon>Viridiplantae</taxon>
        <taxon>Streptophyta</taxon>
        <taxon>Embryophyta</taxon>
        <taxon>Tracheophyta</taxon>
        <taxon>Spermatophyta</taxon>
        <taxon>Magnoliopsida</taxon>
        <taxon>eudicotyledons</taxon>
        <taxon>Gunneridae</taxon>
        <taxon>Pentapetalae</taxon>
        <taxon>asterids</taxon>
        <taxon>lamiids</taxon>
        <taxon>Gentianales</taxon>
        <taxon>Rubiaceae</taxon>
        <taxon>Ixoroideae</taxon>
        <taxon>Gardenieae complex</taxon>
        <taxon>Bertiereae - Coffeeae clade</taxon>
        <taxon>Coffeeae</taxon>
        <taxon>Coffea</taxon>
    </lineage>
</organism>
<dbReference type="Pfam" id="PF00646">
    <property type="entry name" value="F-box"/>
    <property type="match status" value="1"/>
</dbReference>
<reference evidence="2" key="1">
    <citation type="journal article" date="2025" name="Foods">
        <title>Unveiling the Microbial Signatures of Arabica Coffee Cherries: Insights into Ripeness Specific Diversity, Functional Traits, and Implications for Quality and Safety.</title>
        <authorList>
            <consortium name="RefSeq"/>
            <person name="Tenea G.N."/>
            <person name="Cifuentes V."/>
            <person name="Reyes P."/>
            <person name="Cevallos-Vallejos M."/>
        </authorList>
    </citation>
    <scope>NUCLEOTIDE SEQUENCE [LARGE SCALE GENOMIC DNA]</scope>
</reference>
<dbReference type="PANTHER" id="PTHR31672:SF13">
    <property type="entry name" value="F-BOX PROTEIN CPR30-LIKE"/>
    <property type="match status" value="1"/>
</dbReference>
<dbReference type="InterPro" id="IPR006527">
    <property type="entry name" value="F-box-assoc_dom_typ1"/>
</dbReference>
<dbReference type="SMART" id="SM00256">
    <property type="entry name" value="FBOX"/>
    <property type="match status" value="1"/>
</dbReference>
<evidence type="ECO:0000259" key="1">
    <source>
        <dbReference type="PROSITE" id="PS50181"/>
    </source>
</evidence>
<sequence length="398" mass="45625">MDMKSCKRVRPRRSSQAKVRIMDLPTCILVEIFKRLPVKTILQCRTLNKTFSKFLTEPDFLNAHQKQQPLAILLEPLVRVVVTDKYARPLRFLEFGHEQGEVGFTSGKSMRANIKPIRGNFYVVGSCNGLVCIEHYFGSCPEFRSNVLICNPILGERQILPEGRNVDDDMITSGFGVDPSTNLYKVLLVHSDIGGKSYSEIFTVGVDVNWRILEMVNCPYVLDPQGLLFRGAMHWMARERTSNTRIAVFIYAFDIGEERFRSIMAPPLDMETNKARSLLVLRNCICISSFAYHDSHELDIWRMKEYGVVESWSKEYSIRENWVSRCCMALLEKVSSVKIWGREDDSVLVSISTSEFVCCNLDQRKHTKLEIANIKQLEVECTFLPSLVPLRNLFTGRA</sequence>
<dbReference type="RefSeq" id="XP_027099249.2">
    <property type="nucleotide sequence ID" value="XM_027243448.2"/>
</dbReference>
<evidence type="ECO:0000313" key="3">
    <source>
        <dbReference type="RefSeq" id="XP_027099249.2"/>
    </source>
</evidence>
<feature type="domain" description="F-box" evidence="1">
    <location>
        <begin position="18"/>
        <end position="64"/>
    </location>
</feature>
<gene>
    <name evidence="3" type="primary">LOC113718549</name>
</gene>
<dbReference type="OrthoDB" id="610337at2759"/>
<dbReference type="Proteomes" id="UP001652660">
    <property type="component" value="Chromosome 11e"/>
</dbReference>